<comment type="similarity">
    <text evidence="1">Belongs to the UPF0585 family.</text>
</comment>
<dbReference type="AlphaFoldDB" id="A0A0K0DN24"/>
<organism evidence="2 3">
    <name type="scientific">Angiostrongylus cantonensis</name>
    <name type="common">Rat lungworm</name>
    <dbReference type="NCBI Taxonomy" id="6313"/>
    <lineage>
        <taxon>Eukaryota</taxon>
        <taxon>Metazoa</taxon>
        <taxon>Ecdysozoa</taxon>
        <taxon>Nematoda</taxon>
        <taxon>Chromadorea</taxon>
        <taxon>Rhabditida</taxon>
        <taxon>Rhabditina</taxon>
        <taxon>Rhabditomorpha</taxon>
        <taxon>Strongyloidea</taxon>
        <taxon>Metastrongylidae</taxon>
        <taxon>Angiostrongylus</taxon>
    </lineage>
</organism>
<proteinExistence type="inferred from homology"/>
<dbReference type="WBParaSite" id="ACAC_0001314301-mRNA-1">
    <property type="protein sequence ID" value="ACAC_0001314301-mRNA-1"/>
    <property type="gene ID" value="ACAC_0001314301"/>
</dbReference>
<reference evidence="2" key="1">
    <citation type="submission" date="2012-09" db="EMBL/GenBank/DDBJ databases">
        <authorList>
            <person name="Martin A.A."/>
        </authorList>
    </citation>
    <scope>NUCLEOTIDE SEQUENCE</scope>
</reference>
<dbReference type="InterPro" id="IPR010342">
    <property type="entry name" value="DUF938"/>
</dbReference>
<dbReference type="Proteomes" id="UP000035642">
    <property type="component" value="Unassembled WGS sequence"/>
</dbReference>
<dbReference type="PANTHER" id="PTHR20974:SF0">
    <property type="entry name" value="UPF0585 PROTEIN CG18661"/>
    <property type="match status" value="1"/>
</dbReference>
<evidence type="ECO:0000313" key="3">
    <source>
        <dbReference type="WBParaSite" id="ACAC_0001314301-mRNA-1"/>
    </source>
</evidence>
<dbReference type="Pfam" id="PF06080">
    <property type="entry name" value="DUF938"/>
    <property type="match status" value="1"/>
</dbReference>
<sequence length="118" mass="13451">MLRAAAAERNASPIADVLARYLFKDMKVLEISSGTGQHVIKFAEKFPAVTFQPSEIDARSLHSIVAYIDHYRFFANIILPLLFLCHLNSILCVENESPSNVRFFGIYSRNHSFFCFFS</sequence>
<name>A0A0K0DN24_ANGCA</name>
<evidence type="ECO:0000313" key="2">
    <source>
        <dbReference type="Proteomes" id="UP000035642"/>
    </source>
</evidence>
<dbReference type="PANTHER" id="PTHR20974">
    <property type="entry name" value="UPF0585 PROTEIN CG18661"/>
    <property type="match status" value="1"/>
</dbReference>
<dbReference type="SUPFAM" id="SSF53335">
    <property type="entry name" value="S-adenosyl-L-methionine-dependent methyltransferases"/>
    <property type="match status" value="1"/>
</dbReference>
<evidence type="ECO:0000256" key="1">
    <source>
        <dbReference type="ARBA" id="ARBA00008308"/>
    </source>
</evidence>
<reference evidence="3" key="2">
    <citation type="submission" date="2017-02" db="UniProtKB">
        <authorList>
            <consortium name="WormBaseParasite"/>
        </authorList>
    </citation>
    <scope>IDENTIFICATION</scope>
</reference>
<protein>
    <submittedName>
        <fullName evidence="3">Methyltransferase-like 26</fullName>
    </submittedName>
</protein>
<dbReference type="InterPro" id="IPR029063">
    <property type="entry name" value="SAM-dependent_MTases_sf"/>
</dbReference>
<accession>A0A0K0DN24</accession>
<keyword evidence="2" id="KW-1185">Reference proteome</keyword>